<evidence type="ECO:0000256" key="3">
    <source>
        <dbReference type="ARBA" id="ARBA00023136"/>
    </source>
</evidence>
<dbReference type="Proteomes" id="UP000030663">
    <property type="component" value="Unassembled WGS sequence"/>
</dbReference>
<dbReference type="EMBL" id="KI979402">
    <property type="protein sequence ID" value="EXK77249.1"/>
    <property type="molecule type" value="Genomic_DNA"/>
</dbReference>
<dbReference type="GO" id="GO:0016020">
    <property type="term" value="C:membrane"/>
    <property type="evidence" value="ECO:0007669"/>
    <property type="project" value="UniProtKB-SubCell"/>
</dbReference>
<dbReference type="HOGENOM" id="CLU_051555_0_0_1"/>
<keyword evidence="5" id="KW-1133">Transmembrane helix</keyword>
<evidence type="ECO:0000313" key="8">
    <source>
        <dbReference type="Proteomes" id="UP000030663"/>
    </source>
</evidence>
<evidence type="ECO:0000259" key="6">
    <source>
        <dbReference type="Pfam" id="PF09258"/>
    </source>
</evidence>
<keyword evidence="3 5" id="KW-0472">Membrane</keyword>
<dbReference type="PANTHER" id="PTHR48261:SF2">
    <property type="entry name" value="ACETYLGLUCOSAMINYLTRANSFERASE"/>
    <property type="match status" value="1"/>
</dbReference>
<dbReference type="PANTHER" id="PTHR48261">
    <property type="entry name" value="ACETYLGLUCOSAMINYLTRANSFERASE"/>
    <property type="match status" value="1"/>
</dbReference>
<evidence type="ECO:0000256" key="2">
    <source>
        <dbReference type="ARBA" id="ARBA00022679"/>
    </source>
</evidence>
<evidence type="ECO:0000313" key="7">
    <source>
        <dbReference type="EMBL" id="EXK77249.1"/>
    </source>
</evidence>
<proteinExistence type="predicted"/>
<keyword evidence="4" id="KW-1015">Disulfide bond</keyword>
<comment type="subcellular location">
    <subcellularLocation>
        <location evidence="1">Membrane</location>
    </subcellularLocation>
</comment>
<feature type="transmembrane region" description="Helical" evidence="5">
    <location>
        <begin position="17"/>
        <end position="36"/>
    </location>
</feature>
<dbReference type="InterPro" id="IPR015338">
    <property type="entry name" value="GT64_dom"/>
</dbReference>
<protein>
    <recommendedName>
        <fullName evidence="6">Glycosyl transferase 64 domain-containing protein</fullName>
    </recommendedName>
</protein>
<evidence type="ECO:0000256" key="4">
    <source>
        <dbReference type="ARBA" id="ARBA00023157"/>
    </source>
</evidence>
<name>X0BFL6_FUSOX</name>
<dbReference type="InterPro" id="IPR004263">
    <property type="entry name" value="Exostosin"/>
</dbReference>
<organism evidence="7 8">
    <name type="scientific">Fusarium oxysporum f. sp. raphani 54005</name>
    <dbReference type="NCBI Taxonomy" id="1089458"/>
    <lineage>
        <taxon>Eukaryota</taxon>
        <taxon>Fungi</taxon>
        <taxon>Dikarya</taxon>
        <taxon>Ascomycota</taxon>
        <taxon>Pezizomycotina</taxon>
        <taxon>Sordariomycetes</taxon>
        <taxon>Hypocreomycetidae</taxon>
        <taxon>Hypocreales</taxon>
        <taxon>Nectriaceae</taxon>
        <taxon>Fusarium</taxon>
        <taxon>Fusarium oxysporum species complex</taxon>
    </lineage>
</organism>
<dbReference type="AlphaFoldDB" id="X0BFL6"/>
<evidence type="ECO:0000256" key="1">
    <source>
        <dbReference type="ARBA" id="ARBA00004370"/>
    </source>
</evidence>
<gene>
    <name evidence="7" type="ORF">FOQG_18038</name>
</gene>
<keyword evidence="8" id="KW-1185">Reference proteome</keyword>
<dbReference type="Gene3D" id="3.90.550.10">
    <property type="entry name" value="Spore Coat Polysaccharide Biosynthesis Protein SpsA, Chain A"/>
    <property type="match status" value="1"/>
</dbReference>
<dbReference type="InterPro" id="IPR029044">
    <property type="entry name" value="Nucleotide-diphossugar_trans"/>
</dbReference>
<keyword evidence="5" id="KW-0812">Transmembrane</keyword>
<dbReference type="OrthoDB" id="1733656at2759"/>
<accession>X0BFL6</accession>
<dbReference type="Pfam" id="PF09258">
    <property type="entry name" value="Glyco_transf_64"/>
    <property type="match status" value="1"/>
</dbReference>
<keyword evidence="2" id="KW-0808">Transferase</keyword>
<evidence type="ECO:0000256" key="5">
    <source>
        <dbReference type="SAM" id="Phobius"/>
    </source>
</evidence>
<dbReference type="GO" id="GO:0016757">
    <property type="term" value="F:glycosyltransferase activity"/>
    <property type="evidence" value="ECO:0007669"/>
    <property type="project" value="InterPro"/>
</dbReference>
<dbReference type="SUPFAM" id="SSF53448">
    <property type="entry name" value="Nucleotide-diphospho-sugar transferases"/>
    <property type="match status" value="1"/>
</dbReference>
<feature type="domain" description="Glycosyl transferase 64" evidence="6">
    <location>
        <begin position="88"/>
        <end position="326"/>
    </location>
</feature>
<sequence>MASYIGALLYRLSRRGAIIFLAVCLSSLFFLSFVSFQAHISRGIQDFAELPGGLQDKHVECSGRQQAATRDIWNAAERKYRDLRDDYFTVAIQTYRRPKELNNTLHLLLGTKIPSLLEIVIIWNDVQIKPPEDFVSPYNVSVRYRVSRRNSLNEKLWPDPNYRTKAILLSDDDVHYNPSDLDFIFQTWRKNGQNRLTGAFARCVSMSSEGQWQYSLCGNMDSYSMILTGLAFTHIAFLDYFSSHDPLMTEIREYIDTTFNCEDIAMNFVASMLTCKGPLQISGAEKPVNVMPKKGISTKPGHMKIRSKCVKDFIEFFGYLPLRNTTEYIARGLIRG</sequence>
<reference evidence="7 8" key="1">
    <citation type="submission" date="2011-11" db="EMBL/GenBank/DDBJ databases">
        <title>The Genome Sequence of Fusarium oxysporum PHW815.</title>
        <authorList>
            <consortium name="The Broad Institute Genome Sequencing Platform"/>
            <person name="Ma L.-J."/>
            <person name="Gale L.R."/>
            <person name="Schwartz D.C."/>
            <person name="Zhou S."/>
            <person name="Corby-Kistler H."/>
            <person name="Young S.K."/>
            <person name="Zeng Q."/>
            <person name="Gargeya S."/>
            <person name="Fitzgerald M."/>
            <person name="Haas B."/>
            <person name="Abouelleil A."/>
            <person name="Alvarado L."/>
            <person name="Arachchi H.M."/>
            <person name="Berlin A."/>
            <person name="Brown A."/>
            <person name="Chapman S.B."/>
            <person name="Chen Z."/>
            <person name="Dunbar C."/>
            <person name="Freedman E."/>
            <person name="Gearin G."/>
            <person name="Goldberg J."/>
            <person name="Griggs A."/>
            <person name="Gujja S."/>
            <person name="Heiman D."/>
            <person name="Howarth C."/>
            <person name="Larson L."/>
            <person name="Lui A."/>
            <person name="MacDonald P.J.P."/>
            <person name="Montmayeur A."/>
            <person name="Murphy C."/>
            <person name="Neiman D."/>
            <person name="Pearson M."/>
            <person name="Priest M."/>
            <person name="Roberts A."/>
            <person name="Saif S."/>
            <person name="Shea T."/>
            <person name="Shenoy N."/>
            <person name="Sisk P."/>
            <person name="Stolte C."/>
            <person name="Sykes S."/>
            <person name="Wortman J."/>
            <person name="Nusbaum C."/>
            <person name="Birren B."/>
        </authorList>
    </citation>
    <scope>NUCLEOTIDE SEQUENCE [LARGE SCALE GENOMIC DNA]</scope>
    <source>
        <strain evidence="7 8">54005</strain>
    </source>
</reference>